<reference evidence="1 2" key="1">
    <citation type="submission" date="2017-12" db="EMBL/GenBank/DDBJ databases">
        <title>Comparative genomics of Botrytis spp.</title>
        <authorList>
            <person name="Valero-Jimenez C.A."/>
            <person name="Tapia P."/>
            <person name="Veloso J."/>
            <person name="Silva-Moreno E."/>
            <person name="Staats M."/>
            <person name="Valdes J.H."/>
            <person name="Van Kan J.A.L."/>
        </authorList>
    </citation>
    <scope>NUCLEOTIDE SEQUENCE [LARGE SCALE GENOMIC DNA]</scope>
    <source>
        <strain evidence="1 2">Bp0003</strain>
    </source>
</reference>
<gene>
    <name evidence="1" type="ORF">BPAE_0072g00480</name>
</gene>
<proteinExistence type="predicted"/>
<keyword evidence="2" id="KW-1185">Reference proteome</keyword>
<accession>A0A4Z1FVQ0</accession>
<comment type="caution">
    <text evidence="1">The sequence shown here is derived from an EMBL/GenBank/DDBJ whole genome shotgun (WGS) entry which is preliminary data.</text>
</comment>
<name>A0A4Z1FVQ0_9HELO</name>
<evidence type="ECO:0000313" key="2">
    <source>
        <dbReference type="Proteomes" id="UP000297910"/>
    </source>
</evidence>
<dbReference type="Proteomes" id="UP000297910">
    <property type="component" value="Unassembled WGS sequence"/>
</dbReference>
<protein>
    <submittedName>
        <fullName evidence="1">Uncharacterized protein</fullName>
    </submittedName>
</protein>
<organism evidence="1 2">
    <name type="scientific">Botrytis paeoniae</name>
    <dbReference type="NCBI Taxonomy" id="278948"/>
    <lineage>
        <taxon>Eukaryota</taxon>
        <taxon>Fungi</taxon>
        <taxon>Dikarya</taxon>
        <taxon>Ascomycota</taxon>
        <taxon>Pezizomycotina</taxon>
        <taxon>Leotiomycetes</taxon>
        <taxon>Helotiales</taxon>
        <taxon>Sclerotiniaceae</taxon>
        <taxon>Botrytis</taxon>
    </lineage>
</organism>
<sequence>MALVKETPGTTSVADHDNPLFRLKQAWYICKTEGCRLTKYSQEEQDGKATNADSNSDAEMSNIFTGFDIEITVDDDFSESPGPINGQEVFSQHNLTEKGIFGIHINTKCSKEYIVGLGDYEL</sequence>
<evidence type="ECO:0000313" key="1">
    <source>
        <dbReference type="EMBL" id="TGO25827.1"/>
    </source>
</evidence>
<dbReference type="EMBL" id="PQXI01000072">
    <property type="protein sequence ID" value="TGO25827.1"/>
    <property type="molecule type" value="Genomic_DNA"/>
</dbReference>
<dbReference type="AlphaFoldDB" id="A0A4Z1FVQ0"/>